<evidence type="ECO:0000313" key="2">
    <source>
        <dbReference type="Proteomes" id="UP001652628"/>
    </source>
</evidence>
<evidence type="ECO:0000313" key="3">
    <source>
        <dbReference type="RefSeq" id="XP_070855663.1"/>
    </source>
</evidence>
<accession>A0ABM4U0B0</accession>
<name>A0ABM4U0B0_DROSZ</name>
<proteinExistence type="predicted"/>
<feature type="compositionally biased region" description="Basic and acidic residues" evidence="1">
    <location>
        <begin position="13"/>
        <end position="26"/>
    </location>
</feature>
<feature type="region of interest" description="Disordered" evidence="1">
    <location>
        <begin position="1"/>
        <end position="42"/>
    </location>
</feature>
<reference evidence="2" key="1">
    <citation type="submission" date="2025-05" db="UniProtKB">
        <authorList>
            <consortium name="RefSeq"/>
        </authorList>
    </citation>
    <scope>NUCLEOTIDE SEQUENCE [LARGE SCALE GENOMIC DNA]</scope>
</reference>
<dbReference type="GeneID" id="108018971"/>
<organism evidence="2 3">
    <name type="scientific">Drosophila suzukii</name>
    <name type="common">Spotted-wing drosophila fruit fly</name>
    <dbReference type="NCBI Taxonomy" id="28584"/>
    <lineage>
        <taxon>Eukaryota</taxon>
        <taxon>Metazoa</taxon>
        <taxon>Ecdysozoa</taxon>
        <taxon>Arthropoda</taxon>
        <taxon>Hexapoda</taxon>
        <taxon>Insecta</taxon>
        <taxon>Pterygota</taxon>
        <taxon>Neoptera</taxon>
        <taxon>Endopterygota</taxon>
        <taxon>Diptera</taxon>
        <taxon>Brachycera</taxon>
        <taxon>Muscomorpha</taxon>
        <taxon>Ephydroidea</taxon>
        <taxon>Drosophilidae</taxon>
        <taxon>Drosophila</taxon>
        <taxon>Sophophora</taxon>
    </lineage>
</organism>
<dbReference type="Proteomes" id="UP001652628">
    <property type="component" value="Chromosome 2L"/>
</dbReference>
<dbReference type="RefSeq" id="XP_070855663.1">
    <property type="nucleotide sequence ID" value="XM_070999562.1"/>
</dbReference>
<evidence type="ECO:0000256" key="1">
    <source>
        <dbReference type="SAM" id="MobiDB-lite"/>
    </source>
</evidence>
<sequence>MSSKRKLTFPSEVDDHQNNPDSEAPRIKQLPTPNDLNAPRADKRSVLVKAAVLRPRSTLSRFDSSWLALQKTEITRSQPDAPGNTSVLSCSQLLNTSWPGTKRRAKALPLVVQKSSTTPTVVTNMELKVTPSSHTPGKTAKDLNSPIVNGRNLLVESASSHRRNNPKVFDLTWQAMKKTATNSSQQDSKENTSLSTCSQHLKASWSEFSPVIKLVPEESPKQYLPITPKVNLKLNQRFLRGGYADDFRRFLKNVRMDQRHIKDRVATHTIKVLAISEECGLSMALVAPERGGCNFNILLQKKQSGLIKVGSRLQFHLEPNTKPIRLQNQQLVYCRPHNLNVLER</sequence>
<keyword evidence="2" id="KW-1185">Reference proteome</keyword>
<reference evidence="3" key="2">
    <citation type="submission" date="2025-08" db="UniProtKB">
        <authorList>
            <consortium name="RefSeq"/>
        </authorList>
    </citation>
    <scope>IDENTIFICATION</scope>
</reference>
<gene>
    <name evidence="3" type="primary">LOC108018971</name>
</gene>
<protein>
    <submittedName>
        <fullName evidence="3">Uncharacterized protein</fullName>
    </submittedName>
</protein>